<dbReference type="Proteomes" id="UP001497453">
    <property type="component" value="Chromosome 9"/>
</dbReference>
<comment type="subcellular location">
    <subcellularLocation>
        <location evidence="1">Mitochondrion membrane</location>
    </subcellularLocation>
</comment>
<evidence type="ECO:0000256" key="1">
    <source>
        <dbReference type="ARBA" id="ARBA00004325"/>
    </source>
</evidence>
<proteinExistence type="inferred from homology"/>
<evidence type="ECO:0000256" key="5">
    <source>
        <dbReference type="ARBA" id="ARBA00022781"/>
    </source>
</evidence>
<dbReference type="InterPro" id="IPR006808">
    <property type="entry name" value="ATP_synth_F0_gsu_mt"/>
</dbReference>
<evidence type="ECO:0000256" key="6">
    <source>
        <dbReference type="ARBA" id="ARBA00023065"/>
    </source>
</evidence>
<evidence type="ECO:0000256" key="8">
    <source>
        <dbReference type="ARBA" id="ARBA00023136"/>
    </source>
</evidence>
<organism evidence="11 12">
    <name type="scientific">Somion occarium</name>
    <dbReference type="NCBI Taxonomy" id="3059160"/>
    <lineage>
        <taxon>Eukaryota</taxon>
        <taxon>Fungi</taxon>
        <taxon>Dikarya</taxon>
        <taxon>Basidiomycota</taxon>
        <taxon>Agaricomycotina</taxon>
        <taxon>Agaricomycetes</taxon>
        <taxon>Polyporales</taxon>
        <taxon>Cerrenaceae</taxon>
        <taxon>Somion</taxon>
    </lineage>
</organism>
<protein>
    <submittedName>
        <fullName evidence="11">Uncharacterized protein</fullName>
    </submittedName>
</protein>
<keyword evidence="12" id="KW-1185">Reference proteome</keyword>
<evidence type="ECO:0000313" key="11">
    <source>
        <dbReference type="EMBL" id="CAL1715929.1"/>
    </source>
</evidence>
<keyword evidence="6" id="KW-0406">Ion transport</keyword>
<evidence type="ECO:0000256" key="3">
    <source>
        <dbReference type="ARBA" id="ARBA00022448"/>
    </source>
</evidence>
<keyword evidence="4" id="KW-0138">CF(0)</keyword>
<gene>
    <name evidence="11" type="ORF">GFSPODELE1_LOCUS10499</name>
</gene>
<reference evidence="12" key="1">
    <citation type="submission" date="2024-04" db="EMBL/GenBank/DDBJ databases">
        <authorList>
            <person name="Shaw F."/>
            <person name="Minotto A."/>
        </authorList>
    </citation>
    <scope>NUCLEOTIDE SEQUENCE [LARGE SCALE GENOMIC DNA]</scope>
</reference>
<accession>A0ABP1EAR7</accession>
<sequence>MVRPSVRLSQPLRPRRLVQNISRPHRQTRFASSTPGGSTTETAQKKAEDALATAQKYAGQAVEVGKKFLGPVGERIGNMLGAYRQPLLYNFSVAREFLKQVYIAERLQPPTSMSTITNAYTALWSRARNPAYWREIVRTGEWRKVGIYAVEAYGIFKVGEIIGRRSFVGYKVE</sequence>
<keyword evidence="9" id="KW-0066">ATP synthesis</keyword>
<evidence type="ECO:0000256" key="9">
    <source>
        <dbReference type="ARBA" id="ARBA00023310"/>
    </source>
</evidence>
<feature type="region of interest" description="Disordered" evidence="10">
    <location>
        <begin position="20"/>
        <end position="42"/>
    </location>
</feature>
<comment type="similarity">
    <text evidence="2">Belongs to the ATPase g subunit family.</text>
</comment>
<evidence type="ECO:0000256" key="10">
    <source>
        <dbReference type="SAM" id="MobiDB-lite"/>
    </source>
</evidence>
<dbReference type="EMBL" id="OZ037952">
    <property type="protein sequence ID" value="CAL1715929.1"/>
    <property type="molecule type" value="Genomic_DNA"/>
</dbReference>
<evidence type="ECO:0000313" key="12">
    <source>
        <dbReference type="Proteomes" id="UP001497453"/>
    </source>
</evidence>
<evidence type="ECO:0000256" key="7">
    <source>
        <dbReference type="ARBA" id="ARBA00023128"/>
    </source>
</evidence>
<dbReference type="Pfam" id="PF04718">
    <property type="entry name" value="ATP-synt_G"/>
    <property type="match status" value="1"/>
</dbReference>
<keyword evidence="7" id="KW-0496">Mitochondrion</keyword>
<keyword evidence="3" id="KW-0813">Transport</keyword>
<keyword evidence="5" id="KW-0375">Hydrogen ion transport</keyword>
<name>A0ABP1EAR7_9APHY</name>
<evidence type="ECO:0000256" key="2">
    <source>
        <dbReference type="ARBA" id="ARBA00005699"/>
    </source>
</evidence>
<feature type="compositionally biased region" description="Polar residues" evidence="10">
    <location>
        <begin position="29"/>
        <end position="42"/>
    </location>
</feature>
<evidence type="ECO:0000256" key="4">
    <source>
        <dbReference type="ARBA" id="ARBA00022547"/>
    </source>
</evidence>
<keyword evidence="8" id="KW-0472">Membrane</keyword>